<feature type="transmembrane region" description="Helical" evidence="8">
    <location>
        <begin position="140"/>
        <end position="156"/>
    </location>
</feature>
<dbReference type="Pfam" id="PF13414">
    <property type="entry name" value="TPR_11"/>
    <property type="match status" value="1"/>
</dbReference>
<evidence type="ECO:0000256" key="3">
    <source>
        <dbReference type="ARBA" id="ARBA00022692"/>
    </source>
</evidence>
<feature type="transmembrane region" description="Helical" evidence="8">
    <location>
        <begin position="299"/>
        <end position="318"/>
    </location>
</feature>
<dbReference type="InterPro" id="IPR035952">
    <property type="entry name" value="Rhomboid-like_sf"/>
</dbReference>
<dbReference type="GO" id="GO:0008233">
    <property type="term" value="F:peptidase activity"/>
    <property type="evidence" value="ECO:0007669"/>
    <property type="project" value="UniProtKB-KW"/>
</dbReference>
<dbReference type="SUPFAM" id="SSF144091">
    <property type="entry name" value="Rhomboid-like"/>
    <property type="match status" value="1"/>
</dbReference>
<organism evidence="10 11">
    <name type="scientific">Bacillus carboniphilus</name>
    <dbReference type="NCBI Taxonomy" id="86663"/>
    <lineage>
        <taxon>Bacteria</taxon>
        <taxon>Bacillati</taxon>
        <taxon>Bacillota</taxon>
        <taxon>Bacilli</taxon>
        <taxon>Bacillales</taxon>
        <taxon>Bacillaceae</taxon>
        <taxon>Bacillus</taxon>
    </lineage>
</organism>
<dbReference type="PROSITE" id="PS50005">
    <property type="entry name" value="TPR"/>
    <property type="match status" value="2"/>
</dbReference>
<dbReference type="Pfam" id="PF01694">
    <property type="entry name" value="Rhomboid"/>
    <property type="match status" value="1"/>
</dbReference>
<dbReference type="GO" id="GO:0006508">
    <property type="term" value="P:proteolysis"/>
    <property type="evidence" value="ECO:0007669"/>
    <property type="project" value="UniProtKB-KW"/>
</dbReference>
<feature type="transmembrane region" description="Helical" evidence="8">
    <location>
        <begin position="325"/>
        <end position="345"/>
    </location>
</feature>
<evidence type="ECO:0000256" key="7">
    <source>
        <dbReference type="PROSITE-ProRule" id="PRU00339"/>
    </source>
</evidence>
<dbReference type="PANTHER" id="PTHR43731">
    <property type="entry name" value="RHOMBOID PROTEASE"/>
    <property type="match status" value="1"/>
</dbReference>
<keyword evidence="4" id="KW-0378">Hydrolase</keyword>
<dbReference type="Gene3D" id="1.20.1540.10">
    <property type="entry name" value="Rhomboid-like"/>
    <property type="match status" value="1"/>
</dbReference>
<feature type="transmembrane region" description="Helical" evidence="8">
    <location>
        <begin position="223"/>
        <end position="241"/>
    </location>
</feature>
<keyword evidence="11" id="KW-1185">Reference proteome</keyword>
<feature type="transmembrane region" description="Helical" evidence="8">
    <location>
        <begin position="191"/>
        <end position="211"/>
    </location>
</feature>
<comment type="subcellular location">
    <subcellularLocation>
        <location evidence="1">Membrane</location>
        <topology evidence="1">Multi-pass membrane protein</topology>
    </subcellularLocation>
</comment>
<dbReference type="SUPFAM" id="SSF48452">
    <property type="entry name" value="TPR-like"/>
    <property type="match status" value="1"/>
</dbReference>
<gene>
    <name evidence="10" type="primary">yqgP</name>
    <name evidence="10" type="ORF">GCM10008967_40160</name>
</gene>
<dbReference type="SMART" id="SM00028">
    <property type="entry name" value="TPR"/>
    <property type="match status" value="2"/>
</dbReference>
<evidence type="ECO:0000256" key="1">
    <source>
        <dbReference type="ARBA" id="ARBA00004141"/>
    </source>
</evidence>
<evidence type="ECO:0000256" key="2">
    <source>
        <dbReference type="ARBA" id="ARBA00009045"/>
    </source>
</evidence>
<feature type="domain" description="Peptidase S54 rhomboid" evidence="9">
    <location>
        <begin position="182"/>
        <end position="315"/>
    </location>
</feature>
<dbReference type="InterPro" id="IPR022764">
    <property type="entry name" value="Peptidase_S54_rhomboid_dom"/>
</dbReference>
<keyword evidence="10" id="KW-0645">Protease</keyword>
<feature type="repeat" description="TPR" evidence="7">
    <location>
        <begin position="389"/>
        <end position="422"/>
    </location>
</feature>
<feature type="repeat" description="TPR" evidence="7">
    <location>
        <begin position="423"/>
        <end position="456"/>
    </location>
</feature>
<evidence type="ECO:0000259" key="9">
    <source>
        <dbReference type="Pfam" id="PF01694"/>
    </source>
</evidence>
<keyword evidence="3 8" id="KW-0812">Transmembrane</keyword>
<evidence type="ECO:0000256" key="6">
    <source>
        <dbReference type="ARBA" id="ARBA00023136"/>
    </source>
</evidence>
<evidence type="ECO:0000256" key="8">
    <source>
        <dbReference type="SAM" id="Phobius"/>
    </source>
</evidence>
<evidence type="ECO:0000256" key="5">
    <source>
        <dbReference type="ARBA" id="ARBA00022989"/>
    </source>
</evidence>
<sequence length="473" mass="53794">MDLIHMSQYDTNWSNWVRQHNEQSIRQSKEIQKKLYKREMTVLNIYITPYPPVDDELEFIGKWIHPTNDSRLSWYTLLLDKEGQEEALDIVASISESDFTDTWLESPEEQDVMQYREITHQVVKNQKSTEVKAFSYGKPIFTYIFIAVQIFIFGWMEMVGSSEDPRTLLDFGAKFNPLILDGEWHRFLTPIFIHIGIFHLIMNTFALYYLGMLVERIYGSMRFLFIYMVAGLIGSIASFAFSPSLSAGASGAIFGCFGALLYFGIFQPKVFFRTLGYNIFIVIAINLALGFTIPGIDNAGHIGGLIGGFVATGIVHFPKKNKLSVQLLSFILTVGIGVGLLYSGAQNGVQAEEGLYLAQIAQSYIEEENFEKAYEVVNIYPDENSEPSAEIAFIKSYIEIQQGQYDLAVKHLEEAIQINPRFHEAYFNLSLLYYDQGKVTEAKKKAQQALKIRPSESKYKDWINELSQAVGGE</sequence>
<comment type="similarity">
    <text evidence="2">Belongs to the peptidase S54 family.</text>
</comment>
<dbReference type="Gene3D" id="1.25.40.10">
    <property type="entry name" value="Tetratricopeptide repeat domain"/>
    <property type="match status" value="1"/>
</dbReference>
<evidence type="ECO:0000313" key="11">
    <source>
        <dbReference type="Proteomes" id="UP001500782"/>
    </source>
</evidence>
<comment type="caution">
    <text evidence="10">The sequence shown here is derived from an EMBL/GenBank/DDBJ whole genome shotgun (WGS) entry which is preliminary data.</text>
</comment>
<evidence type="ECO:0000256" key="4">
    <source>
        <dbReference type="ARBA" id="ARBA00022801"/>
    </source>
</evidence>
<dbReference type="InterPro" id="IPR011990">
    <property type="entry name" value="TPR-like_helical_dom_sf"/>
</dbReference>
<evidence type="ECO:0000313" key="10">
    <source>
        <dbReference type="EMBL" id="GAA0345707.1"/>
    </source>
</evidence>
<dbReference type="InterPro" id="IPR019734">
    <property type="entry name" value="TPR_rpt"/>
</dbReference>
<keyword evidence="6 8" id="KW-0472">Membrane</keyword>
<dbReference type="PANTHER" id="PTHR43731:SF14">
    <property type="entry name" value="PRESENILIN-ASSOCIATED RHOMBOID-LIKE PROTEIN, MITOCHONDRIAL"/>
    <property type="match status" value="1"/>
</dbReference>
<protein>
    <submittedName>
        <fullName evidence="10">Rhomboid protease YqgP</fullName>
    </submittedName>
</protein>
<keyword evidence="7" id="KW-0802">TPR repeat</keyword>
<reference evidence="11" key="1">
    <citation type="journal article" date="2019" name="Int. J. Syst. Evol. Microbiol.">
        <title>The Global Catalogue of Microorganisms (GCM) 10K type strain sequencing project: providing services to taxonomists for standard genome sequencing and annotation.</title>
        <authorList>
            <consortium name="The Broad Institute Genomics Platform"/>
            <consortium name="The Broad Institute Genome Sequencing Center for Infectious Disease"/>
            <person name="Wu L."/>
            <person name="Ma J."/>
        </authorList>
    </citation>
    <scope>NUCLEOTIDE SEQUENCE [LARGE SCALE GENOMIC DNA]</scope>
    <source>
        <strain evidence="11">JCM 9731</strain>
    </source>
</reference>
<dbReference type="InterPro" id="IPR050925">
    <property type="entry name" value="Rhomboid_protease_S54"/>
</dbReference>
<feature type="transmembrane region" description="Helical" evidence="8">
    <location>
        <begin position="275"/>
        <end position="293"/>
    </location>
</feature>
<feature type="transmembrane region" description="Helical" evidence="8">
    <location>
        <begin position="247"/>
        <end position="266"/>
    </location>
</feature>
<dbReference type="Proteomes" id="UP001500782">
    <property type="component" value="Unassembled WGS sequence"/>
</dbReference>
<name>A0ABP3GHI2_9BACI</name>
<dbReference type="EMBL" id="BAAADJ010000064">
    <property type="protein sequence ID" value="GAA0345707.1"/>
    <property type="molecule type" value="Genomic_DNA"/>
</dbReference>
<keyword evidence="5 8" id="KW-1133">Transmembrane helix</keyword>
<accession>A0ABP3GHI2</accession>
<proteinExistence type="inferred from homology"/>
<dbReference type="RefSeq" id="WP_343803344.1">
    <property type="nucleotide sequence ID" value="NZ_BAAADJ010000064.1"/>
</dbReference>